<dbReference type="PANTHER" id="PTHR38011:SF7">
    <property type="entry name" value="2,5-DIAMINO-6-RIBOSYLAMINO-4(3H)-PYRIMIDINONE 5'-PHOSPHATE REDUCTASE"/>
    <property type="match status" value="1"/>
</dbReference>
<feature type="active site" description="Proton donor" evidence="15">
    <location>
        <position position="46"/>
    </location>
</feature>
<feature type="binding site" evidence="16">
    <location>
        <position position="197"/>
    </location>
    <ligand>
        <name>substrate</name>
    </ligand>
</feature>
<evidence type="ECO:0000256" key="3">
    <source>
        <dbReference type="ARBA" id="ARBA00004910"/>
    </source>
</evidence>
<feature type="binding site" evidence="17">
    <location>
        <position position="78"/>
    </location>
    <ligand>
        <name>Zn(2+)</name>
        <dbReference type="ChEBI" id="CHEBI:29105"/>
        <note>catalytic</note>
    </ligand>
</feature>
<evidence type="ECO:0000256" key="16">
    <source>
        <dbReference type="PIRSR" id="PIRSR006769-2"/>
    </source>
</evidence>
<evidence type="ECO:0000256" key="4">
    <source>
        <dbReference type="ARBA" id="ARBA00005259"/>
    </source>
</evidence>
<evidence type="ECO:0000256" key="7">
    <source>
        <dbReference type="ARBA" id="ARBA00022723"/>
    </source>
</evidence>
<feature type="binding site" evidence="16">
    <location>
        <position position="189"/>
    </location>
    <ligand>
        <name>NADP(+)</name>
        <dbReference type="ChEBI" id="CHEBI:58349"/>
    </ligand>
</feature>
<feature type="binding site" evidence="16">
    <location>
        <position position="193"/>
    </location>
    <ligand>
        <name>NADP(+)</name>
        <dbReference type="ChEBI" id="CHEBI:58349"/>
    </ligand>
</feature>
<sequence length="339" mass="34995">MDRALMLAARSPRADPNPRVGCVLVDDDGRIVGEGWHHGAGTPHAEVEALSGAGPDAAGATAYVTLEPCNHHGRTGPCAEALLRAGVRRVVYAQADPNPPASGGAATLAAGGVEVLGGVRAAEAALLNEAWTFSVTHGRPFVTWKVAGTLDGRTAAADGTSAWITGQPARLDVHRLRSRCGAIVVGTGTVLADDPRLTVRRPDGTEAPRQPVRVVVGRRPIPADARVLSPDASTLLLADDPAGVLARLQEAGVRHVWLEGGATLAAAFVTAGLVDEIVAYLAPVLVGSGSPLVGDLGVATLADAHRYALVDVRRLGDDVRLTLRPLPDLSEPQPNSGKE</sequence>
<evidence type="ECO:0000256" key="10">
    <source>
        <dbReference type="ARBA" id="ARBA00023002"/>
    </source>
</evidence>
<evidence type="ECO:0000256" key="5">
    <source>
        <dbReference type="ARBA" id="ARBA00007417"/>
    </source>
</evidence>
<feature type="binding site" evidence="16">
    <location>
        <position position="147"/>
    </location>
    <ligand>
        <name>NADP(+)</name>
        <dbReference type="ChEBI" id="CHEBI:58349"/>
    </ligand>
</feature>
<dbReference type="Gene3D" id="3.40.430.10">
    <property type="entry name" value="Dihydrofolate Reductase, subunit A"/>
    <property type="match status" value="2"/>
</dbReference>
<feature type="binding site" evidence="16">
    <location>
        <position position="163"/>
    </location>
    <ligand>
        <name>NADP(+)</name>
        <dbReference type="ChEBI" id="CHEBI:58349"/>
    </ligand>
</feature>
<dbReference type="Proteomes" id="UP000093501">
    <property type="component" value="Unassembled WGS sequence"/>
</dbReference>
<feature type="binding site" evidence="16">
    <location>
        <position position="177"/>
    </location>
    <ligand>
        <name>substrate</name>
    </ligand>
</feature>
<dbReference type="GO" id="GO:0008703">
    <property type="term" value="F:5-amino-6-(5-phosphoribosylamino)uracil reductase activity"/>
    <property type="evidence" value="ECO:0007669"/>
    <property type="project" value="UniProtKB-EC"/>
</dbReference>
<dbReference type="EC" id="3.5.4.26" evidence="14"/>
<accession>A0A1C0AQT6</accession>
<dbReference type="InterPro" id="IPR050765">
    <property type="entry name" value="Riboflavin_Biosynth_HTPR"/>
</dbReference>
<dbReference type="NCBIfam" id="TIGR00326">
    <property type="entry name" value="eubact_ribD"/>
    <property type="match status" value="1"/>
</dbReference>
<evidence type="ECO:0000256" key="11">
    <source>
        <dbReference type="ARBA" id="ARBA00023268"/>
    </source>
</evidence>
<organism evidence="19 20">
    <name type="scientific">Tessaracoccus lapidicaptus</name>
    <dbReference type="NCBI Taxonomy" id="1427523"/>
    <lineage>
        <taxon>Bacteria</taxon>
        <taxon>Bacillati</taxon>
        <taxon>Actinomycetota</taxon>
        <taxon>Actinomycetes</taxon>
        <taxon>Propionibacteriales</taxon>
        <taxon>Propionibacteriaceae</taxon>
        <taxon>Tessaracoccus</taxon>
    </lineage>
</organism>
<name>A0A1C0AQT6_9ACTN</name>
<dbReference type="InterPro" id="IPR016193">
    <property type="entry name" value="Cytidine_deaminase-like"/>
</dbReference>
<evidence type="ECO:0000256" key="6">
    <source>
        <dbReference type="ARBA" id="ARBA00022619"/>
    </source>
</evidence>
<dbReference type="GO" id="GO:0009231">
    <property type="term" value="P:riboflavin biosynthetic process"/>
    <property type="evidence" value="ECO:0007669"/>
    <property type="project" value="UniProtKB-UniPathway"/>
</dbReference>
<comment type="pathway">
    <text evidence="2 14">Cofactor biosynthesis; riboflavin biosynthesis; 5-amino-6-(D-ribitylamino)uracil from GTP: step 2/4.</text>
</comment>
<feature type="binding site" evidence="17">
    <location>
        <position position="44"/>
    </location>
    <ligand>
        <name>Zn(2+)</name>
        <dbReference type="ChEBI" id="CHEBI:29105"/>
        <note>catalytic</note>
    </ligand>
</feature>
<comment type="catalytic activity">
    <reaction evidence="12 14">
        <text>5-amino-6-(5-phospho-D-ribitylamino)uracil + NADP(+) = 5-amino-6-(5-phospho-D-ribosylamino)uracil + NADPH + H(+)</text>
        <dbReference type="Rhea" id="RHEA:17845"/>
        <dbReference type="ChEBI" id="CHEBI:15378"/>
        <dbReference type="ChEBI" id="CHEBI:57783"/>
        <dbReference type="ChEBI" id="CHEBI:58349"/>
        <dbReference type="ChEBI" id="CHEBI:58421"/>
        <dbReference type="ChEBI" id="CHEBI:58453"/>
        <dbReference type="EC" id="1.1.1.193"/>
    </reaction>
</comment>
<dbReference type="InterPro" id="IPR024072">
    <property type="entry name" value="DHFR-like_dom_sf"/>
</dbReference>
<dbReference type="AlphaFoldDB" id="A0A1C0AQT6"/>
<dbReference type="PIRSF" id="PIRSF006769">
    <property type="entry name" value="RibD"/>
    <property type="match status" value="1"/>
</dbReference>
<comment type="catalytic activity">
    <reaction evidence="13 14">
        <text>2,5-diamino-6-hydroxy-4-(5-phosphoribosylamino)-pyrimidine + H2O + H(+) = 5-amino-6-(5-phospho-D-ribosylamino)uracil + NH4(+)</text>
        <dbReference type="Rhea" id="RHEA:21868"/>
        <dbReference type="ChEBI" id="CHEBI:15377"/>
        <dbReference type="ChEBI" id="CHEBI:15378"/>
        <dbReference type="ChEBI" id="CHEBI:28938"/>
        <dbReference type="ChEBI" id="CHEBI:58453"/>
        <dbReference type="ChEBI" id="CHEBI:58614"/>
        <dbReference type="EC" id="3.5.4.26"/>
    </reaction>
</comment>
<comment type="similarity">
    <text evidence="5 14">In the C-terminal section; belongs to the HTP reductase family.</text>
</comment>
<evidence type="ECO:0000256" key="17">
    <source>
        <dbReference type="PIRSR" id="PIRSR006769-3"/>
    </source>
</evidence>
<feature type="binding site" evidence="17">
    <location>
        <position position="69"/>
    </location>
    <ligand>
        <name>Zn(2+)</name>
        <dbReference type="ChEBI" id="CHEBI:29105"/>
        <note>catalytic</note>
    </ligand>
</feature>
<comment type="caution">
    <text evidence="19">The sequence shown here is derived from an EMBL/GenBank/DDBJ whole genome shotgun (WGS) entry which is preliminary data.</text>
</comment>
<evidence type="ECO:0000256" key="12">
    <source>
        <dbReference type="ARBA" id="ARBA00049861"/>
    </source>
</evidence>
<evidence type="ECO:0000256" key="14">
    <source>
        <dbReference type="PIRNR" id="PIRNR006769"/>
    </source>
</evidence>
<dbReference type="UniPathway" id="UPA00275">
    <property type="reaction ID" value="UER00401"/>
</dbReference>
<feature type="binding site" evidence="16">
    <location>
        <begin position="261"/>
        <end position="267"/>
    </location>
    <ligand>
        <name>NADP(+)</name>
        <dbReference type="ChEBI" id="CHEBI:58349"/>
    </ligand>
</feature>
<dbReference type="SUPFAM" id="SSF53927">
    <property type="entry name" value="Cytidine deaminase-like"/>
    <property type="match status" value="1"/>
</dbReference>
<proteinExistence type="inferred from homology"/>
<keyword evidence="11" id="KW-0511">Multifunctional enzyme</keyword>
<evidence type="ECO:0000256" key="13">
    <source>
        <dbReference type="ARBA" id="ARBA00049886"/>
    </source>
</evidence>
<dbReference type="Pfam" id="PF00383">
    <property type="entry name" value="dCMP_cyt_deam_1"/>
    <property type="match status" value="1"/>
</dbReference>
<gene>
    <name evidence="19" type="ORF">BCR15_13910</name>
</gene>
<dbReference type="PROSITE" id="PS51747">
    <property type="entry name" value="CYT_DCMP_DEAMINASES_2"/>
    <property type="match status" value="1"/>
</dbReference>
<protein>
    <recommendedName>
        <fullName evidence="14">Riboflavin biosynthesis protein RibD</fullName>
    </recommendedName>
    <domain>
        <recommendedName>
            <fullName evidence="14">Diaminohydroxyphosphoribosylaminopyrimidine deaminase</fullName>
            <shortName evidence="14">DRAP deaminase</shortName>
            <ecNumber evidence="14">3.5.4.26</ecNumber>
        </recommendedName>
        <alternativeName>
            <fullName evidence="14">Riboflavin-specific deaminase</fullName>
        </alternativeName>
    </domain>
    <domain>
        <recommendedName>
            <fullName evidence="14">5-amino-6-(5-phosphoribosylamino)uracil reductase</fullName>
            <ecNumber evidence="14">1.1.1.193</ecNumber>
        </recommendedName>
        <alternativeName>
            <fullName evidence="14">HTP reductase</fullName>
        </alternativeName>
    </domain>
</protein>
<dbReference type="EMBL" id="MBQD01000008">
    <property type="protein sequence ID" value="OCL36719.1"/>
    <property type="molecule type" value="Genomic_DNA"/>
</dbReference>
<keyword evidence="7 14" id="KW-0479">Metal-binding</keyword>
<evidence type="ECO:0000313" key="19">
    <source>
        <dbReference type="EMBL" id="OCL36719.1"/>
    </source>
</evidence>
<dbReference type="GO" id="GO:0008835">
    <property type="term" value="F:diaminohydroxyphosphoribosylaminopyrimidine deaminase activity"/>
    <property type="evidence" value="ECO:0007669"/>
    <property type="project" value="UniProtKB-EC"/>
</dbReference>
<dbReference type="InterPro" id="IPR004794">
    <property type="entry name" value="Eubact_RibD"/>
</dbReference>
<feature type="binding site" evidence="16">
    <location>
        <position position="161"/>
    </location>
    <ligand>
        <name>substrate</name>
    </ligand>
</feature>
<evidence type="ECO:0000256" key="2">
    <source>
        <dbReference type="ARBA" id="ARBA00004882"/>
    </source>
</evidence>
<keyword evidence="14" id="KW-0378">Hydrolase</keyword>
<keyword evidence="9 14" id="KW-0521">NADP</keyword>
<comment type="function">
    <text evidence="1 14">Converts 2,5-diamino-6-(ribosylamino)-4(3h)-pyrimidinone 5'-phosphate into 5-amino-6-(ribosylamino)-2,4(1h,3h)-pyrimidinedione 5'-phosphate.</text>
</comment>
<feature type="binding site" evidence="16">
    <location>
        <position position="259"/>
    </location>
    <ligand>
        <name>substrate</name>
    </ligand>
</feature>
<dbReference type="InterPro" id="IPR002125">
    <property type="entry name" value="CMP_dCMP_dom"/>
</dbReference>
<dbReference type="CDD" id="cd01284">
    <property type="entry name" value="Riboflavin_deaminase-reductase"/>
    <property type="match status" value="1"/>
</dbReference>
<evidence type="ECO:0000256" key="1">
    <source>
        <dbReference type="ARBA" id="ARBA00002151"/>
    </source>
</evidence>
<dbReference type="EC" id="1.1.1.193" evidence="14"/>
<evidence type="ECO:0000259" key="18">
    <source>
        <dbReference type="PROSITE" id="PS51747"/>
    </source>
</evidence>
<keyword evidence="10 14" id="KW-0560">Oxidoreductase</keyword>
<dbReference type="InterPro" id="IPR016192">
    <property type="entry name" value="APOBEC/CMP_deaminase_Zn-bd"/>
</dbReference>
<dbReference type="GO" id="GO:0008270">
    <property type="term" value="F:zinc ion binding"/>
    <property type="evidence" value="ECO:0007669"/>
    <property type="project" value="InterPro"/>
</dbReference>
<evidence type="ECO:0000313" key="20">
    <source>
        <dbReference type="Proteomes" id="UP000093501"/>
    </source>
</evidence>
<keyword evidence="8 14" id="KW-0862">Zinc</keyword>
<evidence type="ECO:0000256" key="15">
    <source>
        <dbReference type="PIRSR" id="PIRSR006769-1"/>
    </source>
</evidence>
<dbReference type="PROSITE" id="PS00903">
    <property type="entry name" value="CYT_DCMP_DEAMINASES_1"/>
    <property type="match status" value="1"/>
</dbReference>
<evidence type="ECO:0000256" key="9">
    <source>
        <dbReference type="ARBA" id="ARBA00022857"/>
    </source>
</evidence>
<comment type="cofactor">
    <cofactor evidence="14 17">
        <name>Zn(2+)</name>
        <dbReference type="ChEBI" id="CHEBI:29105"/>
    </cofactor>
    <text evidence="14 17">Binds 1 zinc ion.</text>
</comment>
<comment type="pathway">
    <text evidence="3 14">Cofactor biosynthesis; riboflavin biosynthesis; 5-amino-6-(D-ribitylamino)uracil from GTP: step 3/4.</text>
</comment>
<dbReference type="SUPFAM" id="SSF53597">
    <property type="entry name" value="Dihydrofolate reductase-like"/>
    <property type="match status" value="1"/>
</dbReference>
<dbReference type="PANTHER" id="PTHR38011">
    <property type="entry name" value="DIHYDROFOLATE REDUCTASE FAMILY PROTEIN (AFU_ORTHOLOGUE AFUA_8G06820)"/>
    <property type="match status" value="1"/>
</dbReference>
<dbReference type="Gene3D" id="3.40.140.10">
    <property type="entry name" value="Cytidine Deaminase, domain 2"/>
    <property type="match status" value="1"/>
</dbReference>
<reference evidence="20" key="1">
    <citation type="submission" date="2016-07" db="EMBL/GenBank/DDBJ databases">
        <authorList>
            <person name="Florea S."/>
            <person name="Webb J.S."/>
            <person name="Jaromczyk J."/>
            <person name="Schardl C.L."/>
        </authorList>
    </citation>
    <scope>NUCLEOTIDE SEQUENCE [LARGE SCALE GENOMIC DNA]</scope>
    <source>
        <strain evidence="20">IPBSL-7</strain>
    </source>
</reference>
<keyword evidence="20" id="KW-1185">Reference proteome</keyword>
<keyword evidence="6 14" id="KW-0686">Riboflavin biosynthesis</keyword>
<comment type="similarity">
    <text evidence="4 14">In the N-terminal section; belongs to the cytidine and deoxycytidylate deaminase family.</text>
</comment>
<dbReference type="InterPro" id="IPR002734">
    <property type="entry name" value="RibDG_C"/>
</dbReference>
<evidence type="ECO:0000256" key="8">
    <source>
        <dbReference type="ARBA" id="ARBA00022833"/>
    </source>
</evidence>
<feature type="binding site" evidence="16">
    <location>
        <position position="200"/>
    </location>
    <ligand>
        <name>substrate</name>
    </ligand>
</feature>
<feature type="domain" description="CMP/dCMP-type deaminase" evidence="18">
    <location>
        <begin position="1"/>
        <end position="116"/>
    </location>
</feature>
<dbReference type="Pfam" id="PF01872">
    <property type="entry name" value="RibD_C"/>
    <property type="match status" value="1"/>
</dbReference>